<proteinExistence type="predicted"/>
<keyword evidence="1" id="KW-0472">Membrane</keyword>
<gene>
    <name evidence="2" type="ORF">BDU57DRAFT_509387</name>
</gene>
<sequence>MHVSKQMDCVSWLMAVGLSRSVMFLLPCVLELQMLTYYAHSLDCKMSGLEL</sequence>
<keyword evidence="1" id="KW-1133">Transmembrane helix</keyword>
<name>A0A6A5QYM0_AMPQU</name>
<evidence type="ECO:0000313" key="3">
    <source>
        <dbReference type="Proteomes" id="UP000800096"/>
    </source>
</evidence>
<keyword evidence="1" id="KW-0812">Transmembrane</keyword>
<organism evidence="2 3">
    <name type="scientific">Ampelomyces quisqualis</name>
    <name type="common">Powdery mildew agent</name>
    <dbReference type="NCBI Taxonomy" id="50730"/>
    <lineage>
        <taxon>Eukaryota</taxon>
        <taxon>Fungi</taxon>
        <taxon>Dikarya</taxon>
        <taxon>Ascomycota</taxon>
        <taxon>Pezizomycotina</taxon>
        <taxon>Dothideomycetes</taxon>
        <taxon>Pleosporomycetidae</taxon>
        <taxon>Pleosporales</taxon>
        <taxon>Pleosporineae</taxon>
        <taxon>Phaeosphaeriaceae</taxon>
        <taxon>Ampelomyces</taxon>
    </lineage>
</organism>
<evidence type="ECO:0000256" key="1">
    <source>
        <dbReference type="SAM" id="Phobius"/>
    </source>
</evidence>
<evidence type="ECO:0000313" key="2">
    <source>
        <dbReference type="EMBL" id="KAF1920905.1"/>
    </source>
</evidence>
<reference evidence="2" key="1">
    <citation type="journal article" date="2020" name="Stud. Mycol.">
        <title>101 Dothideomycetes genomes: a test case for predicting lifestyles and emergence of pathogens.</title>
        <authorList>
            <person name="Haridas S."/>
            <person name="Albert R."/>
            <person name="Binder M."/>
            <person name="Bloem J."/>
            <person name="Labutti K."/>
            <person name="Salamov A."/>
            <person name="Andreopoulos B."/>
            <person name="Baker S."/>
            <person name="Barry K."/>
            <person name="Bills G."/>
            <person name="Bluhm B."/>
            <person name="Cannon C."/>
            <person name="Castanera R."/>
            <person name="Culley D."/>
            <person name="Daum C."/>
            <person name="Ezra D."/>
            <person name="Gonzalez J."/>
            <person name="Henrissat B."/>
            <person name="Kuo A."/>
            <person name="Liang C."/>
            <person name="Lipzen A."/>
            <person name="Lutzoni F."/>
            <person name="Magnuson J."/>
            <person name="Mondo S."/>
            <person name="Nolan M."/>
            <person name="Ohm R."/>
            <person name="Pangilinan J."/>
            <person name="Park H.-J."/>
            <person name="Ramirez L."/>
            <person name="Alfaro M."/>
            <person name="Sun H."/>
            <person name="Tritt A."/>
            <person name="Yoshinaga Y."/>
            <person name="Zwiers L.-H."/>
            <person name="Turgeon B."/>
            <person name="Goodwin S."/>
            <person name="Spatafora J."/>
            <person name="Crous P."/>
            <person name="Grigoriev I."/>
        </authorList>
    </citation>
    <scope>NUCLEOTIDE SEQUENCE</scope>
    <source>
        <strain evidence="2">HMLAC05119</strain>
    </source>
</reference>
<protein>
    <submittedName>
        <fullName evidence="2">Uncharacterized protein</fullName>
    </submittedName>
</protein>
<accession>A0A6A5QYM0</accession>
<dbReference type="OrthoDB" id="2565331at2759"/>
<dbReference type="AlphaFoldDB" id="A0A6A5QYM0"/>
<keyword evidence="3" id="KW-1185">Reference proteome</keyword>
<feature type="transmembrane region" description="Helical" evidence="1">
    <location>
        <begin position="12"/>
        <end position="32"/>
    </location>
</feature>
<dbReference type="EMBL" id="ML979132">
    <property type="protein sequence ID" value="KAF1920905.1"/>
    <property type="molecule type" value="Genomic_DNA"/>
</dbReference>
<dbReference type="Proteomes" id="UP000800096">
    <property type="component" value="Unassembled WGS sequence"/>
</dbReference>